<feature type="compositionally biased region" description="Low complexity" evidence="1">
    <location>
        <begin position="328"/>
        <end position="350"/>
    </location>
</feature>
<organism evidence="2 3">
    <name type="scientific">Haemaphysalis longicornis</name>
    <name type="common">Bush tick</name>
    <dbReference type="NCBI Taxonomy" id="44386"/>
    <lineage>
        <taxon>Eukaryota</taxon>
        <taxon>Metazoa</taxon>
        <taxon>Ecdysozoa</taxon>
        <taxon>Arthropoda</taxon>
        <taxon>Chelicerata</taxon>
        <taxon>Arachnida</taxon>
        <taxon>Acari</taxon>
        <taxon>Parasitiformes</taxon>
        <taxon>Ixodida</taxon>
        <taxon>Ixodoidea</taxon>
        <taxon>Ixodidae</taxon>
        <taxon>Haemaphysalinae</taxon>
        <taxon>Haemaphysalis</taxon>
    </lineage>
</organism>
<sequence length="403" mass="44194">MTKAAISLFRFPPIVSQRNEASNKKWCFFSTKPLGESTKELRLQASTEREYRACAMLPSGKTCREYFNLPVETVNPYNTTTLYRRWILLAKERRTGSKGALSACVPALRERARMRFIKEVSHADCSMTDTPPPPLPLLRPFLGRGEALGTRVFFLPLRLLSQPRIGVPPNDFLCSARLARPAVLTVFCTYGGKQRSLENDEAAIPKPPPGIARVQFIGGIENHLPTQNEGRRAGTPTQQVSIPDPLAPLLFFPYLHFFPLTEDSTTAVKRGARSCVGEAPFAAESLVCGQRRPRCPSDDEVQALPLQAAAVRPAFSRFARDSLGTSFEEQAANEPSSAAPEEEGSAAGVRGARRRTLSRRSAGCLLDARTPLRHPHAPLLVVLFSPSSSCFPQPLYGPPVGAV</sequence>
<feature type="region of interest" description="Disordered" evidence="1">
    <location>
        <begin position="327"/>
        <end position="355"/>
    </location>
</feature>
<accession>A0A9J6G387</accession>
<gene>
    <name evidence="2" type="ORF">HPB48_016028</name>
</gene>
<evidence type="ECO:0000313" key="2">
    <source>
        <dbReference type="EMBL" id="KAH9368992.1"/>
    </source>
</evidence>
<reference evidence="2 3" key="1">
    <citation type="journal article" date="2020" name="Cell">
        <title>Large-Scale Comparative Analyses of Tick Genomes Elucidate Their Genetic Diversity and Vector Capacities.</title>
        <authorList>
            <consortium name="Tick Genome and Microbiome Consortium (TIGMIC)"/>
            <person name="Jia N."/>
            <person name="Wang J."/>
            <person name="Shi W."/>
            <person name="Du L."/>
            <person name="Sun Y."/>
            <person name="Zhan W."/>
            <person name="Jiang J.F."/>
            <person name="Wang Q."/>
            <person name="Zhang B."/>
            <person name="Ji P."/>
            <person name="Bell-Sakyi L."/>
            <person name="Cui X.M."/>
            <person name="Yuan T.T."/>
            <person name="Jiang B.G."/>
            <person name="Yang W.F."/>
            <person name="Lam T.T."/>
            <person name="Chang Q.C."/>
            <person name="Ding S.J."/>
            <person name="Wang X.J."/>
            <person name="Zhu J.G."/>
            <person name="Ruan X.D."/>
            <person name="Zhao L."/>
            <person name="Wei J.T."/>
            <person name="Ye R.Z."/>
            <person name="Que T.C."/>
            <person name="Du C.H."/>
            <person name="Zhou Y.H."/>
            <person name="Cheng J.X."/>
            <person name="Dai P.F."/>
            <person name="Guo W.B."/>
            <person name="Han X.H."/>
            <person name="Huang E.J."/>
            <person name="Li L.F."/>
            <person name="Wei W."/>
            <person name="Gao Y.C."/>
            <person name="Liu J.Z."/>
            <person name="Shao H.Z."/>
            <person name="Wang X."/>
            <person name="Wang C.C."/>
            <person name="Yang T.C."/>
            <person name="Huo Q.B."/>
            <person name="Li W."/>
            <person name="Chen H.Y."/>
            <person name="Chen S.E."/>
            <person name="Zhou L.G."/>
            <person name="Ni X.B."/>
            <person name="Tian J.H."/>
            <person name="Sheng Y."/>
            <person name="Liu T."/>
            <person name="Pan Y.S."/>
            <person name="Xia L.Y."/>
            <person name="Li J."/>
            <person name="Zhao F."/>
            <person name="Cao W.C."/>
        </authorList>
    </citation>
    <scope>NUCLEOTIDE SEQUENCE [LARGE SCALE GENOMIC DNA]</scope>
    <source>
        <strain evidence="2">HaeL-2018</strain>
    </source>
</reference>
<name>A0A9J6G387_HAELO</name>
<keyword evidence="3" id="KW-1185">Reference proteome</keyword>
<dbReference type="EMBL" id="JABSTR010000004">
    <property type="protein sequence ID" value="KAH9368992.1"/>
    <property type="molecule type" value="Genomic_DNA"/>
</dbReference>
<comment type="caution">
    <text evidence="2">The sequence shown here is derived from an EMBL/GenBank/DDBJ whole genome shotgun (WGS) entry which is preliminary data.</text>
</comment>
<protein>
    <submittedName>
        <fullName evidence="2">Uncharacterized protein</fullName>
    </submittedName>
</protein>
<evidence type="ECO:0000313" key="3">
    <source>
        <dbReference type="Proteomes" id="UP000821853"/>
    </source>
</evidence>
<proteinExistence type="predicted"/>
<dbReference type="AlphaFoldDB" id="A0A9J6G387"/>
<dbReference type="VEuPathDB" id="VectorBase:HLOH_041229"/>
<dbReference type="Proteomes" id="UP000821853">
    <property type="component" value="Chromosome 2"/>
</dbReference>
<evidence type="ECO:0000256" key="1">
    <source>
        <dbReference type="SAM" id="MobiDB-lite"/>
    </source>
</evidence>